<accession>A0A7J6DK90</accession>
<dbReference type="PANTHER" id="PTHR48017">
    <property type="entry name" value="OS05G0424000 PROTEIN-RELATED"/>
    <property type="match status" value="1"/>
</dbReference>
<dbReference type="Pfam" id="PF01490">
    <property type="entry name" value="Aa_trans"/>
    <property type="match status" value="1"/>
</dbReference>
<dbReference type="Proteomes" id="UP000583929">
    <property type="component" value="Unassembled WGS sequence"/>
</dbReference>
<keyword evidence="9" id="KW-0927">Auxin signaling pathway</keyword>
<keyword evidence="6" id="KW-0029">Amino-acid transport</keyword>
<keyword evidence="8 11" id="KW-0472">Membrane</keyword>
<feature type="transmembrane region" description="Helical" evidence="11">
    <location>
        <begin position="379"/>
        <end position="401"/>
    </location>
</feature>
<keyword evidence="7 11" id="KW-1133">Transmembrane helix</keyword>
<feature type="transmembrane region" description="Helical" evidence="11">
    <location>
        <begin position="281"/>
        <end position="301"/>
    </location>
</feature>
<evidence type="ECO:0000313" key="14">
    <source>
        <dbReference type="Proteomes" id="UP000583929"/>
    </source>
</evidence>
<feature type="transmembrane region" description="Helical" evidence="11">
    <location>
        <begin position="170"/>
        <end position="192"/>
    </location>
</feature>
<evidence type="ECO:0000313" key="13">
    <source>
        <dbReference type="EMBL" id="KAF4346230.1"/>
    </source>
</evidence>
<keyword evidence="14" id="KW-1185">Reference proteome</keyword>
<evidence type="ECO:0000256" key="10">
    <source>
        <dbReference type="ARBA" id="ARBA00045588"/>
    </source>
</evidence>
<name>A0A7J6DK90_CANSA</name>
<protein>
    <recommendedName>
        <fullName evidence="12">Amino acid transporter transmembrane domain-containing protein</fullName>
    </recommendedName>
</protein>
<evidence type="ECO:0000256" key="5">
    <source>
        <dbReference type="ARBA" id="ARBA00022847"/>
    </source>
</evidence>
<feature type="domain" description="Amino acid transporter transmembrane" evidence="12">
    <location>
        <begin position="17"/>
        <end position="401"/>
    </location>
</feature>
<evidence type="ECO:0000256" key="11">
    <source>
        <dbReference type="SAM" id="Phobius"/>
    </source>
</evidence>
<feature type="transmembrane region" description="Helical" evidence="11">
    <location>
        <begin position="95"/>
        <end position="115"/>
    </location>
</feature>
<dbReference type="GO" id="GO:0015293">
    <property type="term" value="F:symporter activity"/>
    <property type="evidence" value="ECO:0007669"/>
    <property type="project" value="UniProtKB-KW"/>
</dbReference>
<organism evidence="13 14">
    <name type="scientific">Cannabis sativa</name>
    <name type="common">Hemp</name>
    <name type="synonym">Marijuana</name>
    <dbReference type="NCBI Taxonomy" id="3483"/>
    <lineage>
        <taxon>Eukaryota</taxon>
        <taxon>Viridiplantae</taxon>
        <taxon>Streptophyta</taxon>
        <taxon>Embryophyta</taxon>
        <taxon>Tracheophyta</taxon>
        <taxon>Spermatophyta</taxon>
        <taxon>Magnoliopsida</taxon>
        <taxon>eudicotyledons</taxon>
        <taxon>Gunneridae</taxon>
        <taxon>Pentapetalae</taxon>
        <taxon>rosids</taxon>
        <taxon>fabids</taxon>
        <taxon>Rosales</taxon>
        <taxon>Cannabaceae</taxon>
        <taxon>Cannabis</taxon>
    </lineage>
</organism>
<evidence type="ECO:0000256" key="3">
    <source>
        <dbReference type="ARBA" id="ARBA00022448"/>
    </source>
</evidence>
<comment type="subcellular location">
    <subcellularLocation>
        <location evidence="1">Endomembrane system</location>
        <topology evidence="1">Multi-pass membrane protein</topology>
    </subcellularLocation>
</comment>
<evidence type="ECO:0000259" key="12">
    <source>
        <dbReference type="Pfam" id="PF01490"/>
    </source>
</evidence>
<feature type="transmembrane region" description="Helical" evidence="11">
    <location>
        <begin position="344"/>
        <end position="367"/>
    </location>
</feature>
<keyword evidence="4 11" id="KW-0812">Transmembrane</keyword>
<feature type="transmembrane region" description="Helical" evidence="11">
    <location>
        <begin position="143"/>
        <end position="163"/>
    </location>
</feature>
<evidence type="ECO:0000256" key="9">
    <source>
        <dbReference type="ARBA" id="ARBA00023294"/>
    </source>
</evidence>
<dbReference type="EMBL" id="JAATIQ010001098">
    <property type="protein sequence ID" value="KAF4346230.1"/>
    <property type="molecule type" value="Genomic_DNA"/>
</dbReference>
<evidence type="ECO:0000256" key="6">
    <source>
        <dbReference type="ARBA" id="ARBA00022970"/>
    </source>
</evidence>
<evidence type="ECO:0000256" key="8">
    <source>
        <dbReference type="ARBA" id="ARBA00023136"/>
    </source>
</evidence>
<sequence length="408" mass="44709">MASESNTPLLAQNQREGSSFLKACFNGTNAFLGIGLLTVPYALSSGGWLSLVLFFLITIMTFYTGILLKTCMDTDPTIKSYLDIAERAFGKKGRIIVMIIMNSELYLVAIGLMILESDNLRKLFPNFMIKIGDLLVIEGRQSFVLITALVILPSMMLTELSILSYVSATGVFSCLIILGSIFCVGVFGGVGFHEKGSLVKVSGLPTAVSLYIVCFAGHPVIPSIYTSMKNKHQFSQVLLFSFVLTTLTYLLTSCVSYVMYGDSVESQITLNLPTKLISSQVAIYTTLLIPVTRYALMLTPVANAIEGGLSIDYKNSRKVQLLVRFVLLVSTTMIAYVFPYFENLMAIVGSIFVALGSFVLPCLCYLKISSSYKRWNFELVGNVVIILFATLAGILGSYSSIAELVHNY</sequence>
<proteinExistence type="inferred from homology"/>
<feature type="transmembrane region" description="Helical" evidence="11">
    <location>
        <begin position="237"/>
        <end position="261"/>
    </location>
</feature>
<keyword evidence="5" id="KW-0769">Symport</keyword>
<comment type="function">
    <text evidence="10">Carrier protein involved in proton-driven auxin influx. Mediates the formation of auxin gradient from developing leaves (site of auxin biosynthesis) to tips by contributing to the loading of auxin in vascular tissues and facilitating acropetal (base to tip) auxin transport within inner tissues of the root apex, and basipetal (tip to base) auxin transport within outer tissues of the root apex. May be involved in lateral roots and nodules formation.</text>
</comment>
<dbReference type="InterPro" id="IPR013057">
    <property type="entry name" value="AA_transpt_TM"/>
</dbReference>
<feature type="transmembrane region" description="Helical" evidence="11">
    <location>
        <begin position="20"/>
        <end position="42"/>
    </location>
</feature>
<dbReference type="GO" id="GO:0006865">
    <property type="term" value="P:amino acid transport"/>
    <property type="evidence" value="ECO:0007669"/>
    <property type="project" value="UniProtKB-KW"/>
</dbReference>
<comment type="similarity">
    <text evidence="2">Belongs to the amino acid/polyamine transporter 2 family. Amino acid/auxin permease (AAAP) (TC 2.A.18.1) subfamily.</text>
</comment>
<feature type="transmembrane region" description="Helical" evidence="11">
    <location>
        <begin position="204"/>
        <end position="225"/>
    </location>
</feature>
<keyword evidence="3" id="KW-0813">Transport</keyword>
<reference evidence="13 14" key="1">
    <citation type="journal article" date="2020" name="bioRxiv">
        <title>Sequence and annotation of 42 cannabis genomes reveals extensive copy number variation in cannabinoid synthesis and pathogen resistance genes.</title>
        <authorList>
            <person name="Mckernan K.J."/>
            <person name="Helbert Y."/>
            <person name="Kane L.T."/>
            <person name="Ebling H."/>
            <person name="Zhang L."/>
            <person name="Liu B."/>
            <person name="Eaton Z."/>
            <person name="Mclaughlin S."/>
            <person name="Kingan S."/>
            <person name="Baybayan P."/>
            <person name="Concepcion G."/>
            <person name="Jordan M."/>
            <person name="Riva A."/>
            <person name="Barbazuk W."/>
            <person name="Harkins T."/>
        </authorList>
    </citation>
    <scope>NUCLEOTIDE SEQUENCE [LARGE SCALE GENOMIC DNA]</scope>
    <source>
        <strain evidence="14">cv. Jamaican Lion 4</strain>
        <tissue evidence="13">Leaf</tissue>
    </source>
</reference>
<dbReference type="GO" id="GO:0009734">
    <property type="term" value="P:auxin-activated signaling pathway"/>
    <property type="evidence" value="ECO:0007669"/>
    <property type="project" value="UniProtKB-KW"/>
</dbReference>
<evidence type="ECO:0000256" key="4">
    <source>
        <dbReference type="ARBA" id="ARBA00022692"/>
    </source>
</evidence>
<evidence type="ECO:0000256" key="1">
    <source>
        <dbReference type="ARBA" id="ARBA00004127"/>
    </source>
</evidence>
<dbReference type="GO" id="GO:0012505">
    <property type="term" value="C:endomembrane system"/>
    <property type="evidence" value="ECO:0007669"/>
    <property type="project" value="UniProtKB-SubCell"/>
</dbReference>
<evidence type="ECO:0000256" key="2">
    <source>
        <dbReference type="ARBA" id="ARBA00005590"/>
    </source>
</evidence>
<comment type="caution">
    <text evidence="13">The sequence shown here is derived from an EMBL/GenBank/DDBJ whole genome shotgun (WGS) entry which is preliminary data.</text>
</comment>
<evidence type="ECO:0000256" key="7">
    <source>
        <dbReference type="ARBA" id="ARBA00022989"/>
    </source>
</evidence>
<gene>
    <name evidence="13" type="ORF">G4B88_026806</name>
</gene>
<dbReference type="AlphaFoldDB" id="A0A7J6DK90"/>
<feature type="transmembrane region" description="Helical" evidence="11">
    <location>
        <begin position="48"/>
        <end position="68"/>
    </location>
</feature>
<feature type="transmembrane region" description="Helical" evidence="11">
    <location>
        <begin position="321"/>
        <end position="338"/>
    </location>
</feature>